<dbReference type="PANTHER" id="PTHR36513:SF1">
    <property type="entry name" value="TRANSMEMBRANE PROTEIN"/>
    <property type="match status" value="1"/>
</dbReference>
<dbReference type="AlphaFoldDB" id="A0A1M5GEK9"/>
<evidence type="ECO:0000313" key="2">
    <source>
        <dbReference type="Proteomes" id="UP000184485"/>
    </source>
</evidence>
<dbReference type="Gene3D" id="3.40.50.1820">
    <property type="entry name" value="alpha/beta hydrolase"/>
    <property type="match status" value="1"/>
</dbReference>
<gene>
    <name evidence="1" type="ORF">SAMN02745157_3380</name>
</gene>
<reference evidence="1 2" key="1">
    <citation type="submission" date="2016-11" db="EMBL/GenBank/DDBJ databases">
        <authorList>
            <person name="Jaros S."/>
            <person name="Januszkiewicz K."/>
            <person name="Wedrychowicz H."/>
        </authorList>
    </citation>
    <scope>NUCLEOTIDE SEQUENCE [LARGE SCALE GENOMIC DNA]</scope>
    <source>
        <strain evidence="1 2">DSM 19436</strain>
    </source>
</reference>
<protein>
    <submittedName>
        <fullName evidence="1">Esterase/lipase superfamily enzyme</fullName>
    </submittedName>
</protein>
<dbReference type="PANTHER" id="PTHR36513">
    <property type="entry name" value="ABC TRANSMEMBRANE TYPE-1 DOMAIN-CONTAINING PROTEIN"/>
    <property type="match status" value="1"/>
</dbReference>
<dbReference type="Pfam" id="PF05990">
    <property type="entry name" value="DUF900"/>
    <property type="match status" value="1"/>
</dbReference>
<dbReference type="PROSITE" id="PS51257">
    <property type="entry name" value="PROKAR_LIPOPROTEIN"/>
    <property type="match status" value="1"/>
</dbReference>
<name>A0A1M5GEK9_9HYPH</name>
<keyword evidence="2" id="KW-1185">Reference proteome</keyword>
<sequence length="392" mass="41712">MRAGKDLSNCWRGLLGMVLATLVLAGCASRPEGALTPVATDPAAAGSVDMLVATTRAADPAPGVFFNGERGTGLSLANVVISIPKDRAIGQVQWPRRVPGDPVHDFVATSVTPIKAADISRWFTKRNGKPRPVLIFVHGFNTPFDASVFRFAQIVHDSNEQAAPVLFSWPSRGRVLDYNYDRESANFSRSDLAFVIRAAARSPNVSSVTVMAHSMGGWVAVEALRQIALQDGRVPAKVSNVILASPDLDLDVFHRQMEEIGPKRPHITIFVSSNDRALRVSRLLSGGVTRVGAVDLTREPYLSQFERANDVTVIDLSALSNGDRLNHSKFATSPEIVQLLGGRMAAGQLISDADAPAAQIGATAQGAGQTIGSVAGVVLSAPVMIFGSMARN</sequence>
<dbReference type="SUPFAM" id="SSF53474">
    <property type="entry name" value="alpha/beta-Hydrolases"/>
    <property type="match status" value="1"/>
</dbReference>
<organism evidence="1 2">
    <name type="scientific">Kaistia soli DSM 19436</name>
    <dbReference type="NCBI Taxonomy" id="1122133"/>
    <lineage>
        <taxon>Bacteria</taxon>
        <taxon>Pseudomonadati</taxon>
        <taxon>Pseudomonadota</taxon>
        <taxon>Alphaproteobacteria</taxon>
        <taxon>Hyphomicrobiales</taxon>
        <taxon>Kaistiaceae</taxon>
        <taxon>Kaistia</taxon>
    </lineage>
</organism>
<dbReference type="InterPro" id="IPR010297">
    <property type="entry name" value="DUF900_hydrolase"/>
</dbReference>
<accession>A0A1M5GEK9</accession>
<dbReference type="RefSeq" id="WP_084527450.1">
    <property type="nucleotide sequence ID" value="NZ_FQUP01000003.1"/>
</dbReference>
<dbReference type="EMBL" id="FQUP01000003">
    <property type="protein sequence ID" value="SHG02167.1"/>
    <property type="molecule type" value="Genomic_DNA"/>
</dbReference>
<evidence type="ECO:0000313" key="1">
    <source>
        <dbReference type="EMBL" id="SHG02167.1"/>
    </source>
</evidence>
<proteinExistence type="predicted"/>
<dbReference type="Proteomes" id="UP000184485">
    <property type="component" value="Unassembled WGS sequence"/>
</dbReference>
<dbReference type="STRING" id="1122133.SAMN02745157_3380"/>
<dbReference type="PIRSF" id="PIRSF033909">
    <property type="entry name" value="UCP033909"/>
    <property type="match status" value="1"/>
</dbReference>
<dbReference type="InterPro" id="IPR014586">
    <property type="entry name" value="UCP033909"/>
</dbReference>
<dbReference type="InterPro" id="IPR029058">
    <property type="entry name" value="AB_hydrolase_fold"/>
</dbReference>